<dbReference type="PROSITE" id="PS51819">
    <property type="entry name" value="VOC"/>
    <property type="match status" value="2"/>
</dbReference>
<dbReference type="InterPro" id="IPR041581">
    <property type="entry name" value="Glyoxalase_6"/>
</dbReference>
<name>A0ABN3Q1W0_9ACTN</name>
<proteinExistence type="predicted"/>
<dbReference type="RefSeq" id="WP_344565753.1">
    <property type="nucleotide sequence ID" value="NZ_BAAARJ010000008.1"/>
</dbReference>
<dbReference type="Pfam" id="PF18029">
    <property type="entry name" value="Glyoxalase_6"/>
    <property type="match status" value="2"/>
</dbReference>
<comment type="caution">
    <text evidence="2">The sequence shown here is derived from an EMBL/GenBank/DDBJ whole genome shotgun (WGS) entry which is preliminary data.</text>
</comment>
<sequence length="257" mass="26942">MPEPLSYAPGALCWAHLHTPEPDAAERFYAAVLGWEYEHVGPSSDRFTYATSRRHMVAGITPDTAADAASWVVSFATDSADALAARVVAAGGEVREGPADMGVLGRSVSAVDSCGAHVGFWQPRAHIGAGLFDEVSALCWAELAVHEPEAADSFYRAALGLRAGRHAAAEEEHYAAFHLGSGEAVAGRTLLPPGREGAEPFWMPYFGVRDARRAVDTAVRGRASVLHSGTNAEGRGVAVLTDPAGAVFAVLELPAPA</sequence>
<keyword evidence="3" id="KW-1185">Reference proteome</keyword>
<gene>
    <name evidence="2" type="ORF">GCM10009863_27860</name>
</gene>
<evidence type="ECO:0000313" key="3">
    <source>
        <dbReference type="Proteomes" id="UP001501447"/>
    </source>
</evidence>
<feature type="domain" description="VOC" evidence="1">
    <location>
        <begin position="137"/>
        <end position="253"/>
    </location>
</feature>
<dbReference type="SUPFAM" id="SSF54593">
    <property type="entry name" value="Glyoxalase/Bleomycin resistance protein/Dihydroxybiphenyl dioxygenase"/>
    <property type="match status" value="2"/>
</dbReference>
<dbReference type="PANTHER" id="PTHR33993:SF14">
    <property type="entry name" value="GB|AAF24581.1"/>
    <property type="match status" value="1"/>
</dbReference>
<dbReference type="PANTHER" id="PTHR33993">
    <property type="entry name" value="GLYOXALASE-RELATED"/>
    <property type="match status" value="1"/>
</dbReference>
<dbReference type="Proteomes" id="UP001501447">
    <property type="component" value="Unassembled WGS sequence"/>
</dbReference>
<accession>A0ABN3Q1W0</accession>
<dbReference type="InterPro" id="IPR029068">
    <property type="entry name" value="Glyas_Bleomycin-R_OHBP_Dase"/>
</dbReference>
<reference evidence="3" key="1">
    <citation type="journal article" date="2019" name="Int. J. Syst. Evol. Microbiol.">
        <title>The Global Catalogue of Microorganisms (GCM) 10K type strain sequencing project: providing services to taxonomists for standard genome sequencing and annotation.</title>
        <authorList>
            <consortium name="The Broad Institute Genomics Platform"/>
            <consortium name="The Broad Institute Genome Sequencing Center for Infectious Disease"/>
            <person name="Wu L."/>
            <person name="Ma J."/>
        </authorList>
    </citation>
    <scope>NUCLEOTIDE SEQUENCE [LARGE SCALE GENOMIC DNA]</scope>
    <source>
        <strain evidence="3">JCM 16373</strain>
    </source>
</reference>
<evidence type="ECO:0000259" key="1">
    <source>
        <dbReference type="PROSITE" id="PS51819"/>
    </source>
</evidence>
<dbReference type="Gene3D" id="3.10.180.10">
    <property type="entry name" value="2,3-Dihydroxybiphenyl 1,2-Dioxygenase, domain 1"/>
    <property type="match status" value="2"/>
</dbReference>
<dbReference type="InterPro" id="IPR052164">
    <property type="entry name" value="Anthracycline_SecMetBiosynth"/>
</dbReference>
<organism evidence="2 3">
    <name type="scientific">Streptomyces axinellae</name>
    <dbReference type="NCBI Taxonomy" id="552788"/>
    <lineage>
        <taxon>Bacteria</taxon>
        <taxon>Bacillati</taxon>
        <taxon>Actinomycetota</taxon>
        <taxon>Actinomycetes</taxon>
        <taxon>Kitasatosporales</taxon>
        <taxon>Streptomycetaceae</taxon>
        <taxon>Streptomyces</taxon>
    </lineage>
</organism>
<feature type="domain" description="VOC" evidence="1">
    <location>
        <begin position="11"/>
        <end position="123"/>
    </location>
</feature>
<dbReference type="CDD" id="cd07247">
    <property type="entry name" value="SgaA_N_like"/>
    <property type="match status" value="1"/>
</dbReference>
<protein>
    <submittedName>
        <fullName evidence="2">VOC family protein</fullName>
    </submittedName>
</protein>
<dbReference type="InterPro" id="IPR037523">
    <property type="entry name" value="VOC_core"/>
</dbReference>
<dbReference type="EMBL" id="BAAARJ010000008">
    <property type="protein sequence ID" value="GAA2612564.1"/>
    <property type="molecule type" value="Genomic_DNA"/>
</dbReference>
<evidence type="ECO:0000313" key="2">
    <source>
        <dbReference type="EMBL" id="GAA2612564.1"/>
    </source>
</evidence>